<gene>
    <name evidence="1" type="ORF">KM842_00505</name>
</gene>
<proteinExistence type="predicted"/>
<keyword evidence="2" id="KW-1185">Reference proteome</keyword>
<organism evidence="1 2">
    <name type="scientific">Curtobacterium aetherium</name>
    <dbReference type="NCBI Taxonomy" id="2841594"/>
    <lineage>
        <taxon>Bacteria</taxon>
        <taxon>Bacillati</taxon>
        <taxon>Actinomycetota</taxon>
        <taxon>Actinomycetes</taxon>
        <taxon>Micrococcales</taxon>
        <taxon>Microbacteriaceae</taxon>
        <taxon>Curtobacterium</taxon>
    </lineage>
</organism>
<sequence length="199" mass="21126">MGADTGNDRHRRERARIVDAADRVFIAQGAAGLEAAAVAAASGTDVTLVRALFPERVDVVLAVLEHRHEQWAAGLAVAAVGVTDARDEIITVFTHLESCFEEDSWSGCAFINGYGELGRSDPRVAELAHEHLRGIEAHLHVLARRAGLPDHLADALSLLVEGAKVEAAVHHTTQPARSARLAAATLMGAYASTPATDFI</sequence>
<evidence type="ECO:0000313" key="1">
    <source>
        <dbReference type="EMBL" id="QWS33742.1"/>
    </source>
</evidence>
<reference evidence="1" key="1">
    <citation type="submission" date="2021-06" db="EMBL/GenBank/DDBJ databases">
        <authorList>
            <person name="Ellington A.J."/>
            <person name="Bryan N.C."/>
            <person name="Christner B.C."/>
            <person name="Reisch C.R."/>
        </authorList>
    </citation>
    <scope>NUCLEOTIDE SEQUENCE</scope>
    <source>
        <strain evidence="1">L6-1</strain>
    </source>
</reference>
<dbReference type="Proteomes" id="UP000681794">
    <property type="component" value="Chromosome"/>
</dbReference>
<accession>A0ACD1E4X7</accession>
<name>A0ACD1E4X7_9MICO</name>
<protein>
    <submittedName>
        <fullName evidence="1">TetR/AcrR family transcriptional regulator</fullName>
    </submittedName>
</protein>
<dbReference type="EMBL" id="CP076544">
    <property type="protein sequence ID" value="QWS33742.1"/>
    <property type="molecule type" value="Genomic_DNA"/>
</dbReference>
<evidence type="ECO:0000313" key="2">
    <source>
        <dbReference type="Proteomes" id="UP000681794"/>
    </source>
</evidence>